<dbReference type="InterPro" id="IPR005363">
    <property type="entry name" value="UPF0167"/>
</dbReference>
<proteinExistence type="inferred from homology"/>
<dbReference type="eggNOG" id="COG3196">
    <property type="taxonomic scope" value="Bacteria"/>
</dbReference>
<reference evidence="2 3" key="1">
    <citation type="journal article" date="2010" name="Genome Biol. Evol.">
        <title>The sequence of a 1.8-mb bacterial linear plasmid reveals a rich evolutionary reservoir of secondary metabolic pathways.</title>
        <authorList>
            <person name="Medema M.H."/>
            <person name="Trefzer A."/>
            <person name="Kovalchuk A."/>
            <person name="van den Berg M."/>
            <person name="Mueller U."/>
            <person name="Heijne W."/>
            <person name="Wu L."/>
            <person name="Alam M.T."/>
            <person name="Ronning C.M."/>
            <person name="Nierman W.C."/>
            <person name="Bovenberg R.A.L."/>
            <person name="Breitling R."/>
            <person name="Takano E."/>
        </authorList>
    </citation>
    <scope>NUCLEOTIDE SEQUENCE [LARGE SCALE GENOMIC DNA]</scope>
    <source>
        <strain evidence="3">ATCC 27064 / DSM 738 / JCM 4710 / NBRC 13307 / NCIMB 12785 / NRRL 3585 / VKM Ac-602</strain>
    </source>
</reference>
<evidence type="ECO:0000313" key="2">
    <source>
        <dbReference type="EMBL" id="EFG05537.1"/>
    </source>
</evidence>
<protein>
    <recommendedName>
        <fullName evidence="4">CbrC family protein</fullName>
    </recommendedName>
</protein>
<accession>E2Q9B7</accession>
<keyword evidence="3" id="KW-1185">Reference proteome</keyword>
<gene>
    <name evidence="2" type="ORF">SCLAV_0461</name>
</gene>
<sequence length="190" mass="20145">MSVLIPTVADMSEPLPPFPYHPDPVATGAVVPSDAVCAHCGRARGHVYAGPVYAGTPGLSGRLCPWCVADGSAAAAYEAHFTSGEVLGDEIPFDVLLAVDTRTPSFTAWQQTVWYAHCGDAAAFLGAAGAAELAAFPDALRLLRAQADAWGWPDDQVEHHLASLHRDGDPTAYLFRCRHCATHLAYADFA</sequence>
<evidence type="ECO:0000313" key="3">
    <source>
        <dbReference type="Proteomes" id="UP000002357"/>
    </source>
</evidence>
<dbReference type="Proteomes" id="UP000002357">
    <property type="component" value="Chromosome"/>
</dbReference>
<dbReference type="STRING" id="1901.BB341_25565"/>
<evidence type="ECO:0000256" key="1">
    <source>
        <dbReference type="ARBA" id="ARBA00008525"/>
    </source>
</evidence>
<evidence type="ECO:0008006" key="4">
    <source>
        <dbReference type="Google" id="ProtNLM"/>
    </source>
</evidence>
<name>E2Q9B7_STRCL</name>
<comment type="similarity">
    <text evidence="1">Belongs to the UPF0167 family.</text>
</comment>
<dbReference type="Pfam" id="PF03691">
    <property type="entry name" value="UPF0167"/>
    <property type="match status" value="1"/>
</dbReference>
<organism evidence="2 3">
    <name type="scientific">Streptomyces clavuligerus</name>
    <dbReference type="NCBI Taxonomy" id="1901"/>
    <lineage>
        <taxon>Bacteria</taxon>
        <taxon>Bacillati</taxon>
        <taxon>Actinomycetota</taxon>
        <taxon>Actinomycetes</taxon>
        <taxon>Kitasatosporales</taxon>
        <taxon>Streptomycetaceae</taxon>
        <taxon>Streptomyces</taxon>
    </lineage>
</organism>
<dbReference type="EMBL" id="CM000913">
    <property type="protein sequence ID" value="EFG05537.1"/>
    <property type="molecule type" value="Genomic_DNA"/>
</dbReference>
<dbReference type="AlphaFoldDB" id="E2Q9B7"/>